<organism evidence="14">
    <name type="scientific">Caldiarchaeum subterraneum</name>
    <dbReference type="NCBI Taxonomy" id="311458"/>
    <lineage>
        <taxon>Archaea</taxon>
        <taxon>Nitrososphaerota</taxon>
        <taxon>Candidatus Caldarchaeales</taxon>
        <taxon>Candidatus Caldarchaeaceae</taxon>
        <taxon>Candidatus Caldarchaeum</taxon>
    </lineage>
</organism>
<feature type="binding site" evidence="10">
    <location>
        <position position="61"/>
    </location>
    <ligand>
        <name>Mg(2+)</name>
        <dbReference type="ChEBI" id="CHEBI:18420"/>
    </ligand>
</feature>
<comment type="catalytic activity">
    <reaction evidence="10">
        <text>a tRNA with a 3' CCA end + 2 CTP + ATP = a tRNA with a 3' CCACCA end + 3 diphosphate</text>
        <dbReference type="Rhea" id="RHEA:76235"/>
        <dbReference type="Rhea" id="RHEA-COMP:10468"/>
        <dbReference type="Rhea" id="RHEA-COMP:18655"/>
        <dbReference type="ChEBI" id="CHEBI:30616"/>
        <dbReference type="ChEBI" id="CHEBI:33019"/>
        <dbReference type="ChEBI" id="CHEBI:37563"/>
        <dbReference type="ChEBI" id="CHEBI:83071"/>
        <dbReference type="ChEBI" id="CHEBI:195187"/>
    </reaction>
</comment>
<dbReference type="Pfam" id="PF09249">
    <property type="entry name" value="tRNA_NucTransf2"/>
    <property type="match status" value="1"/>
</dbReference>
<evidence type="ECO:0000259" key="11">
    <source>
        <dbReference type="Pfam" id="PF01909"/>
    </source>
</evidence>
<proteinExistence type="inferred from homology"/>
<dbReference type="InterPro" id="IPR008229">
    <property type="entry name" value="CCA-adding_arc"/>
</dbReference>
<feature type="binding site" evidence="10">
    <location>
        <position position="47"/>
    </location>
    <ligand>
        <name>ATP</name>
        <dbReference type="ChEBI" id="CHEBI:30616"/>
    </ligand>
</feature>
<comment type="subunit">
    <text evidence="10">Homodimer.</text>
</comment>
<keyword evidence="2 10" id="KW-0819">tRNA processing</keyword>
<dbReference type="InterPro" id="IPR048833">
    <property type="entry name" value="CAA_C"/>
</dbReference>
<evidence type="ECO:0000256" key="10">
    <source>
        <dbReference type="HAMAP-Rule" id="MF_01264"/>
    </source>
</evidence>
<feature type="binding site" evidence="10">
    <location>
        <position position="136"/>
    </location>
    <ligand>
        <name>CTP</name>
        <dbReference type="ChEBI" id="CHEBI:37563"/>
    </ligand>
</feature>
<comment type="catalytic activity">
    <reaction evidence="10">
        <text>a tRNA precursor + 2 CTP + ATP = a tRNA with a 3' CCA end + 3 diphosphate</text>
        <dbReference type="Rhea" id="RHEA:14433"/>
        <dbReference type="Rhea" id="RHEA-COMP:10465"/>
        <dbReference type="Rhea" id="RHEA-COMP:10468"/>
        <dbReference type="ChEBI" id="CHEBI:30616"/>
        <dbReference type="ChEBI" id="CHEBI:33019"/>
        <dbReference type="ChEBI" id="CHEBI:37563"/>
        <dbReference type="ChEBI" id="CHEBI:74896"/>
        <dbReference type="ChEBI" id="CHEBI:83071"/>
        <dbReference type="EC" id="2.7.7.72"/>
    </reaction>
</comment>
<dbReference type="GO" id="GO:0000287">
    <property type="term" value="F:magnesium ion binding"/>
    <property type="evidence" value="ECO:0007669"/>
    <property type="project" value="UniProtKB-UniRule"/>
</dbReference>
<gene>
    <name evidence="10 14" type="primary">cca</name>
    <name evidence="14" type="ORF">ENM31_01110</name>
</gene>
<dbReference type="InterPro" id="IPR043519">
    <property type="entry name" value="NT_sf"/>
</dbReference>
<accession>A0A7J3VTT9</accession>
<evidence type="ECO:0000256" key="3">
    <source>
        <dbReference type="ARBA" id="ARBA00022695"/>
    </source>
</evidence>
<feature type="domain" description="Polymerase nucleotidyl transferase" evidence="11">
    <location>
        <begin position="31"/>
        <end position="122"/>
    </location>
</feature>
<feature type="binding site" evidence="10">
    <location>
        <position position="156"/>
    </location>
    <ligand>
        <name>ATP</name>
        <dbReference type="ChEBI" id="CHEBI:30616"/>
    </ligand>
</feature>
<evidence type="ECO:0000256" key="6">
    <source>
        <dbReference type="ARBA" id="ARBA00022800"/>
    </source>
</evidence>
<feature type="binding site" evidence="10">
    <location>
        <position position="156"/>
    </location>
    <ligand>
        <name>CTP</name>
        <dbReference type="ChEBI" id="CHEBI:37563"/>
    </ligand>
</feature>
<dbReference type="Pfam" id="PF01909">
    <property type="entry name" value="NTP_transf_2"/>
    <property type="match status" value="1"/>
</dbReference>
<evidence type="ECO:0000259" key="13">
    <source>
        <dbReference type="Pfam" id="PF21133"/>
    </source>
</evidence>
<evidence type="ECO:0000256" key="5">
    <source>
        <dbReference type="ARBA" id="ARBA00022741"/>
    </source>
</evidence>
<dbReference type="InterPro" id="IPR002934">
    <property type="entry name" value="Polymerase_NTP_transf_dom"/>
</dbReference>
<dbReference type="EC" id="2.7.7.72" evidence="10"/>
<dbReference type="InterPro" id="IPR011068">
    <property type="entry name" value="NuclTrfase_I-like_C"/>
</dbReference>
<comment type="miscellaneous">
    <text evidence="10">A single active site specifically recognizes both ATP and CTP and is responsible for their addition.</text>
</comment>
<keyword evidence="4 10" id="KW-0479">Metal-binding</keyword>
<evidence type="ECO:0000256" key="1">
    <source>
        <dbReference type="ARBA" id="ARBA00022679"/>
    </source>
</evidence>
<keyword evidence="3 10" id="KW-0548">Nucleotidyltransferase</keyword>
<reference evidence="14" key="1">
    <citation type="journal article" date="2020" name="mSystems">
        <title>Genome- and Community-Level Interaction Insights into Carbon Utilization and Element Cycling Functions of Hydrothermarchaeota in Hydrothermal Sediment.</title>
        <authorList>
            <person name="Zhou Z."/>
            <person name="Liu Y."/>
            <person name="Xu W."/>
            <person name="Pan J."/>
            <person name="Luo Z.H."/>
            <person name="Li M."/>
        </authorList>
    </citation>
    <scope>NUCLEOTIDE SEQUENCE [LARGE SCALE GENOMIC DNA]</scope>
    <source>
        <strain evidence="14">SpSt-1074</strain>
    </source>
</reference>
<dbReference type="GO" id="GO:0000049">
    <property type="term" value="F:tRNA binding"/>
    <property type="evidence" value="ECO:0007669"/>
    <property type="project" value="UniProtKB-UniRule"/>
</dbReference>
<feature type="domain" description="tRNA nucleotidyltransferase substrate binding" evidence="12">
    <location>
        <begin position="150"/>
        <end position="258"/>
    </location>
</feature>
<evidence type="ECO:0000256" key="2">
    <source>
        <dbReference type="ARBA" id="ARBA00022694"/>
    </source>
</evidence>
<keyword evidence="9 10" id="KW-0694">RNA-binding</keyword>
<dbReference type="InterPro" id="IPR042090">
    <property type="entry name" value="CCA_tRNA_nucleotrans_2"/>
</dbReference>
<dbReference type="GO" id="GO:0005524">
    <property type="term" value="F:ATP binding"/>
    <property type="evidence" value="ECO:0007669"/>
    <property type="project" value="UniProtKB-UniRule"/>
</dbReference>
<feature type="binding site" evidence="10">
    <location>
        <position position="59"/>
    </location>
    <ligand>
        <name>Mg(2+)</name>
        <dbReference type="ChEBI" id="CHEBI:18420"/>
    </ligand>
</feature>
<dbReference type="EMBL" id="DRXH01000042">
    <property type="protein sequence ID" value="HHM43883.1"/>
    <property type="molecule type" value="Genomic_DNA"/>
</dbReference>
<dbReference type="NCBIfam" id="TIGR03671">
    <property type="entry name" value="cca_archaeal"/>
    <property type="match status" value="1"/>
</dbReference>
<comment type="cofactor">
    <cofactor evidence="10">
        <name>Mg(2+)</name>
        <dbReference type="ChEBI" id="CHEBI:18420"/>
    </cofactor>
</comment>
<dbReference type="GO" id="GO:0004810">
    <property type="term" value="F:CCA tRNA nucleotidyltransferase activity"/>
    <property type="evidence" value="ECO:0007669"/>
    <property type="project" value="UniProtKB-UniRule"/>
</dbReference>
<feature type="domain" description="CCA-adding enzyme C-terminal" evidence="13">
    <location>
        <begin position="273"/>
        <end position="408"/>
    </location>
</feature>
<feature type="binding site" evidence="10">
    <location>
        <position position="165"/>
    </location>
    <ligand>
        <name>CTP</name>
        <dbReference type="ChEBI" id="CHEBI:37563"/>
    </ligand>
</feature>
<dbReference type="SUPFAM" id="SSF55003">
    <property type="entry name" value="PAP/Archaeal CCA-adding enzyme, C-terminal domain"/>
    <property type="match status" value="1"/>
</dbReference>
<dbReference type="PANTHER" id="PTHR39643">
    <property type="entry name" value="CCA-ADDING ENZYME"/>
    <property type="match status" value="1"/>
</dbReference>
<comment type="function">
    <text evidence="10">Catalyzes the addition and repair of the essential 3'-terminal CCA sequence in tRNAs without using a nucleic acid template. Adds these three nucleotides in the order of C, C, and A to the tRNA nucleotide-73, using CTP and ATP as substrates and producing inorganic pyrophosphate. tRNA 3'-terminal CCA addition is required both for tRNA processing and repair. Also involved in tRNA surveillance by mediating tandem CCA addition to generate a CCACCA at the 3' terminus of unstable tRNAs. While stable tRNAs receive only 3'-terminal CCA, unstable tRNAs are marked with CCACCA and rapidly degraded.</text>
</comment>
<dbReference type="GO" id="GO:0001680">
    <property type="term" value="P:tRNA 3'-terminal CCA addition"/>
    <property type="evidence" value="ECO:0007669"/>
    <property type="project" value="UniProtKB-UniRule"/>
</dbReference>
<evidence type="ECO:0000256" key="8">
    <source>
        <dbReference type="ARBA" id="ARBA00022842"/>
    </source>
</evidence>
<comment type="caution">
    <text evidence="10">Lacks conserved residue(s) required for the propagation of feature annotation.</text>
</comment>
<evidence type="ECO:0000256" key="4">
    <source>
        <dbReference type="ARBA" id="ARBA00022723"/>
    </source>
</evidence>
<dbReference type="Pfam" id="PF21133">
    <property type="entry name" value="CAA_C"/>
    <property type="match status" value="1"/>
</dbReference>
<dbReference type="Gene3D" id="3.30.460.10">
    <property type="entry name" value="Beta Polymerase, domain 2"/>
    <property type="match status" value="1"/>
</dbReference>
<evidence type="ECO:0000313" key="14">
    <source>
        <dbReference type="EMBL" id="HHM43883.1"/>
    </source>
</evidence>
<dbReference type="PANTHER" id="PTHR39643:SF1">
    <property type="entry name" value="CCA-ADDING ENZYME"/>
    <property type="match status" value="1"/>
</dbReference>
<dbReference type="Gene3D" id="1.10.1410.30">
    <property type="entry name" value="CCA tRNA nucleotidyltransferase, domain 2"/>
    <property type="match status" value="1"/>
</dbReference>
<dbReference type="InterPro" id="IPR006116">
    <property type="entry name" value="NT_2-5OAS_ClassI-CCAase"/>
</dbReference>
<feature type="binding site" evidence="10">
    <location>
        <position position="50"/>
    </location>
    <ligand>
        <name>ATP</name>
        <dbReference type="ChEBI" id="CHEBI:30616"/>
    </ligand>
</feature>
<sequence>MRQIFEQVLEEIRPLPETLRVAAELAERLVGLVEEFFGPGTASVEGSFAKGTMVRGREEVDVFVHFKPGVPVEKASQMVLARGVEIVRSLGGVVRLRYASHPYVEGFVRGLRVNIVPCYDVEYGRWITPVDRTPHHTRYVKKTMDEGMADETRLLKAFLMNDGLYGAEIRVRGFSGYVCELLIIKHGSFSALLERVAGWRPPVVLDGDASEYQEAVMILPDPVDRSRNAAAAVSLTSLSKFILKSKLFLRKPAKSFFTGRPRAEISLEDRRFMGMVFDVPEKPPDVLWGELQKTMNGLGRALTTHGYRPLRMECWLDGFKAVILYELDTLTLPAVYLHVGPPVWSRSAVEFVEEQARKEDVAACPWVSGDRLYSLRRRKYTNAVDFVRHLVDQDLAAVSKELKPYLKKMTTTTDPQQILSTLSQEGKAFFEEFIRACPSFIALYNSSH</sequence>
<name>A0A7J3VTT9_CALS0</name>
<dbReference type="PIRSF" id="PIRSF005335">
    <property type="entry name" value="CCA_arch"/>
    <property type="match status" value="1"/>
</dbReference>
<dbReference type="Gene3D" id="3.30.70.1550">
    <property type="entry name" value="Archaeal tRNA CCA-adding enzyme catalytic domain"/>
    <property type="match status" value="1"/>
</dbReference>
<feature type="binding site" evidence="10">
    <location>
        <position position="165"/>
    </location>
    <ligand>
        <name>ATP</name>
        <dbReference type="ChEBI" id="CHEBI:30616"/>
    </ligand>
</feature>
<dbReference type="AlphaFoldDB" id="A0A7J3VTT9"/>
<protein>
    <recommendedName>
        <fullName evidence="10">CCA-adding enzyme</fullName>
        <ecNumber evidence="10">2.7.7.72</ecNumber>
    </recommendedName>
    <alternativeName>
        <fullName evidence="10">CCA tRNA nucleotidyltransferase</fullName>
    </alternativeName>
    <alternativeName>
        <fullName evidence="10">tRNA CCA-pyrophosphorylase</fullName>
    </alternativeName>
    <alternativeName>
        <fullName evidence="10">tRNA adenylyl-/cytidylyl- transferase</fullName>
    </alternativeName>
    <alternativeName>
        <fullName evidence="10">tRNA nucleotidyltransferase</fullName>
    </alternativeName>
    <alternativeName>
        <fullName evidence="10">tRNA-NT</fullName>
    </alternativeName>
</protein>
<comment type="caution">
    <text evidence="14">The sequence shown here is derived from an EMBL/GenBank/DDBJ whole genome shotgun (WGS) entry which is preliminary data.</text>
</comment>
<keyword evidence="5 10" id="KW-0547">Nucleotide-binding</keyword>
<dbReference type="Gene3D" id="3.30.70.590">
    <property type="entry name" value="Poly(A) polymerase predicted RNA binding domain"/>
    <property type="match status" value="1"/>
</dbReference>
<keyword evidence="6 10" id="KW-0692">RNA repair</keyword>
<comment type="similarity">
    <text evidence="10">Belongs to the tRNA nucleotidyltransferase/poly(A) polymerase family. Archaeal CCA-adding enzyme subfamily.</text>
</comment>
<keyword evidence="8 10" id="KW-0460">Magnesium</keyword>
<keyword evidence="7 10" id="KW-0067">ATP-binding</keyword>
<evidence type="ECO:0000259" key="12">
    <source>
        <dbReference type="Pfam" id="PF09249"/>
    </source>
</evidence>
<feature type="binding site" evidence="10">
    <location>
        <position position="50"/>
    </location>
    <ligand>
        <name>CTP</name>
        <dbReference type="ChEBI" id="CHEBI:37563"/>
    </ligand>
</feature>
<dbReference type="SUPFAM" id="SSF81301">
    <property type="entry name" value="Nucleotidyltransferase"/>
    <property type="match status" value="1"/>
</dbReference>
<dbReference type="HAMAP" id="MF_01264">
    <property type="entry name" value="CCA_arch"/>
    <property type="match status" value="1"/>
</dbReference>
<feature type="binding site" evidence="10">
    <location>
        <position position="136"/>
    </location>
    <ligand>
        <name>ATP</name>
        <dbReference type="ChEBI" id="CHEBI:30616"/>
    </ligand>
</feature>
<dbReference type="InterPro" id="IPR015329">
    <property type="entry name" value="tRNA_NucTransf2"/>
</dbReference>
<evidence type="ECO:0000256" key="9">
    <source>
        <dbReference type="ARBA" id="ARBA00022884"/>
    </source>
</evidence>
<dbReference type="CDD" id="cd05400">
    <property type="entry name" value="NT_2-5OAS_ClassI-CCAase"/>
    <property type="match status" value="1"/>
</dbReference>
<evidence type="ECO:0000256" key="7">
    <source>
        <dbReference type="ARBA" id="ARBA00022840"/>
    </source>
</evidence>
<keyword evidence="1 10" id="KW-0808">Transferase</keyword>
<feature type="binding site" evidence="10">
    <location>
        <position position="47"/>
    </location>
    <ligand>
        <name>CTP</name>
        <dbReference type="ChEBI" id="CHEBI:37563"/>
    </ligand>
</feature>
<dbReference type="GO" id="GO:0042245">
    <property type="term" value="P:RNA repair"/>
    <property type="evidence" value="ECO:0007669"/>
    <property type="project" value="UniProtKB-KW"/>
</dbReference>
<dbReference type="SUPFAM" id="SSF81631">
    <property type="entry name" value="PAP/OAS1 substrate-binding domain"/>
    <property type="match status" value="1"/>
</dbReference>